<dbReference type="InterPro" id="IPR016030">
    <property type="entry name" value="CblAdoTrfase-like"/>
</dbReference>
<evidence type="ECO:0000259" key="7">
    <source>
        <dbReference type="Pfam" id="PF01923"/>
    </source>
</evidence>
<comment type="subunit">
    <text evidence="2">Homotrimer.</text>
</comment>
<comment type="similarity">
    <text evidence="1 6">Belongs to the Cob(I)alamin adenosyltransferase family.</text>
</comment>
<keyword evidence="3 6" id="KW-0808">Transferase</keyword>
<keyword evidence="5 6" id="KW-0067">ATP-binding</keyword>
<evidence type="ECO:0000313" key="8">
    <source>
        <dbReference type="EMBL" id="QCK16503.1"/>
    </source>
</evidence>
<keyword evidence="6" id="KW-0169">Cobalamin biosynthesis</keyword>
<gene>
    <name evidence="8" type="ORF">DCC35_18085</name>
</gene>
<dbReference type="KEGG" id="fpf:DCC35_18085"/>
<dbReference type="PANTHER" id="PTHR12213">
    <property type="entry name" value="CORRINOID ADENOSYLTRANSFERASE"/>
    <property type="match status" value="1"/>
</dbReference>
<dbReference type="SUPFAM" id="SSF89028">
    <property type="entry name" value="Cobalamin adenosyltransferase-like"/>
    <property type="match status" value="1"/>
</dbReference>
<dbReference type="NCBIfam" id="TIGR00636">
    <property type="entry name" value="PduO_Nterm"/>
    <property type="match status" value="1"/>
</dbReference>
<dbReference type="Pfam" id="PF01923">
    <property type="entry name" value="Cob_adeno_trans"/>
    <property type="match status" value="1"/>
</dbReference>
<proteinExistence type="inferred from homology"/>
<dbReference type="Proteomes" id="UP000298616">
    <property type="component" value="Chromosome"/>
</dbReference>
<dbReference type="RefSeq" id="WP_137092092.1">
    <property type="nucleotide sequence ID" value="NZ_CP028923.1"/>
</dbReference>
<keyword evidence="9" id="KW-1185">Reference proteome</keyword>
<dbReference type="FunFam" id="1.20.1200.10:FF:000001">
    <property type="entry name" value="Cob(I)yrinic acid a,c-diamide adenosyltransferase"/>
    <property type="match status" value="1"/>
</dbReference>
<protein>
    <recommendedName>
        <fullName evidence="6">Corrinoid adenosyltransferase</fullName>
        <ecNumber evidence="6">2.5.1.17</ecNumber>
    </recommendedName>
    <alternativeName>
        <fullName evidence="6">Cob(II)alamin adenosyltransferase</fullName>
    </alternativeName>
    <alternativeName>
        <fullName evidence="6">Cob(II)yrinic acid a,c-diamide adenosyltransferase</fullName>
    </alternativeName>
    <alternativeName>
        <fullName evidence="6">Cobinamide/cobalamin adenosyltransferase</fullName>
    </alternativeName>
</protein>
<evidence type="ECO:0000256" key="5">
    <source>
        <dbReference type="ARBA" id="ARBA00022840"/>
    </source>
</evidence>
<dbReference type="GO" id="GO:0009236">
    <property type="term" value="P:cobalamin biosynthetic process"/>
    <property type="evidence" value="ECO:0007669"/>
    <property type="project" value="UniProtKB-UniRule"/>
</dbReference>
<evidence type="ECO:0000256" key="6">
    <source>
        <dbReference type="RuleBase" id="RU366026"/>
    </source>
</evidence>
<evidence type="ECO:0000256" key="2">
    <source>
        <dbReference type="ARBA" id="ARBA00011233"/>
    </source>
</evidence>
<evidence type="ECO:0000313" key="9">
    <source>
        <dbReference type="Proteomes" id="UP000298616"/>
    </source>
</evidence>
<name>A0A4D7JNZ4_9BACT</name>
<evidence type="ECO:0000256" key="1">
    <source>
        <dbReference type="ARBA" id="ARBA00007487"/>
    </source>
</evidence>
<dbReference type="EC" id="2.5.1.17" evidence="6"/>
<dbReference type="Gene3D" id="1.20.1200.10">
    <property type="entry name" value="Cobalamin adenosyltransferase-like"/>
    <property type="match status" value="1"/>
</dbReference>
<dbReference type="InterPro" id="IPR029499">
    <property type="entry name" value="PduO-typ"/>
</dbReference>
<organism evidence="8 9">
    <name type="scientific">Mangrovivirga cuniculi</name>
    <dbReference type="NCBI Taxonomy" id="2715131"/>
    <lineage>
        <taxon>Bacteria</taxon>
        <taxon>Pseudomonadati</taxon>
        <taxon>Bacteroidota</taxon>
        <taxon>Cytophagia</taxon>
        <taxon>Cytophagales</taxon>
        <taxon>Mangrovivirgaceae</taxon>
        <taxon>Mangrovivirga</taxon>
    </lineage>
</organism>
<evidence type="ECO:0000256" key="3">
    <source>
        <dbReference type="ARBA" id="ARBA00022679"/>
    </source>
</evidence>
<dbReference type="PANTHER" id="PTHR12213:SF0">
    <property type="entry name" value="CORRINOID ADENOSYLTRANSFERASE MMAB"/>
    <property type="match status" value="1"/>
</dbReference>
<dbReference type="InterPro" id="IPR036451">
    <property type="entry name" value="CblAdoTrfase-like_sf"/>
</dbReference>
<comment type="catalytic activity">
    <reaction evidence="6">
        <text>2 cob(II)yrinate a,c diamide + reduced [electron-transfer flavoprotein] + 2 ATP = 2 adenosylcob(III)yrinate a,c-diamide + 2 triphosphate + oxidized [electron-transfer flavoprotein] + 3 H(+)</text>
        <dbReference type="Rhea" id="RHEA:11528"/>
        <dbReference type="Rhea" id="RHEA-COMP:10685"/>
        <dbReference type="Rhea" id="RHEA-COMP:10686"/>
        <dbReference type="ChEBI" id="CHEBI:15378"/>
        <dbReference type="ChEBI" id="CHEBI:18036"/>
        <dbReference type="ChEBI" id="CHEBI:30616"/>
        <dbReference type="ChEBI" id="CHEBI:57692"/>
        <dbReference type="ChEBI" id="CHEBI:58307"/>
        <dbReference type="ChEBI" id="CHEBI:58503"/>
        <dbReference type="ChEBI" id="CHEBI:58537"/>
        <dbReference type="EC" id="2.5.1.17"/>
    </reaction>
</comment>
<sequence>MKVYTKTGDDGTTGILGGTRLPKSHIRIEAYGTVDELLSWIGMVRDQKVNENRNDFLVRIQDRLFTLGSYLASDPEKSKVAIPEIKEKDIKDLEAEMDSMDENLPPLKNFVLPGGNQSVSYVHIARTVCRRAERAVVLLNEHQALDKKVIHYLNRLSDYLFVLSRMNSKELNATETPWIPEK</sequence>
<accession>A0A4D7JNZ4</accession>
<dbReference type="GO" id="GO:0008817">
    <property type="term" value="F:corrinoid adenosyltransferase activity"/>
    <property type="evidence" value="ECO:0007669"/>
    <property type="project" value="UniProtKB-UniRule"/>
</dbReference>
<dbReference type="GO" id="GO:0005524">
    <property type="term" value="F:ATP binding"/>
    <property type="evidence" value="ECO:0007669"/>
    <property type="project" value="UniProtKB-UniRule"/>
</dbReference>
<evidence type="ECO:0000256" key="4">
    <source>
        <dbReference type="ARBA" id="ARBA00022741"/>
    </source>
</evidence>
<dbReference type="AlphaFoldDB" id="A0A4D7JNZ4"/>
<comment type="catalytic activity">
    <reaction evidence="6">
        <text>2 cob(II)alamin + reduced [electron-transfer flavoprotein] + 2 ATP = 2 adenosylcob(III)alamin + 2 triphosphate + oxidized [electron-transfer flavoprotein] + 3 H(+)</text>
        <dbReference type="Rhea" id="RHEA:28671"/>
        <dbReference type="Rhea" id="RHEA-COMP:10685"/>
        <dbReference type="Rhea" id="RHEA-COMP:10686"/>
        <dbReference type="ChEBI" id="CHEBI:15378"/>
        <dbReference type="ChEBI" id="CHEBI:16304"/>
        <dbReference type="ChEBI" id="CHEBI:18036"/>
        <dbReference type="ChEBI" id="CHEBI:18408"/>
        <dbReference type="ChEBI" id="CHEBI:30616"/>
        <dbReference type="ChEBI" id="CHEBI:57692"/>
        <dbReference type="ChEBI" id="CHEBI:58307"/>
        <dbReference type="EC" id="2.5.1.17"/>
    </reaction>
</comment>
<keyword evidence="4 6" id="KW-0547">Nucleotide-binding</keyword>
<reference evidence="8 9" key="1">
    <citation type="submission" date="2018-04" db="EMBL/GenBank/DDBJ databases">
        <title>Complete genome uncultured novel isolate.</title>
        <authorList>
            <person name="Merlino G."/>
        </authorList>
    </citation>
    <scope>NUCLEOTIDE SEQUENCE [LARGE SCALE GENOMIC DNA]</scope>
    <source>
        <strain evidence="9">R1DC9</strain>
    </source>
</reference>
<dbReference type="UniPathway" id="UPA00148">
    <property type="reaction ID" value="UER00233"/>
</dbReference>
<feature type="domain" description="Cobalamin adenosyltransferase-like" evidence="7">
    <location>
        <begin position="3"/>
        <end position="166"/>
    </location>
</feature>
<dbReference type="EMBL" id="CP028923">
    <property type="protein sequence ID" value="QCK16503.1"/>
    <property type="molecule type" value="Genomic_DNA"/>
</dbReference>
<comment type="pathway">
    <text evidence="6">Cofactor biosynthesis; adenosylcobalamin biosynthesis; adenosylcobalamin from cob(II)yrinate a,c-diamide: step 2/7.</text>
</comment>
<dbReference type="OrthoDB" id="9778896at2"/>